<dbReference type="PRINTS" id="PR00598">
    <property type="entry name" value="HTHMARR"/>
</dbReference>
<evidence type="ECO:0000256" key="2">
    <source>
        <dbReference type="ARBA" id="ARBA00023125"/>
    </source>
</evidence>
<dbReference type="InterPro" id="IPR036388">
    <property type="entry name" value="WH-like_DNA-bd_sf"/>
</dbReference>
<gene>
    <name evidence="5" type="ORF">PTI45_02882</name>
</gene>
<sequence>MSFNQEQDPLGLLLSRTYLAYKKKASHLLQDYNITPEQFGVLNNLVVHVGISQKALAELFSKDQTSIGKTIDRLENKKLITRTVDPADRRAVLLHLTAQGQALIATTQPIMKEVDDEINSLFPPEQVKQFIATINQLFDHLSR</sequence>
<keyword evidence="3" id="KW-0804">Transcription</keyword>
<keyword evidence="2" id="KW-0238">DNA-binding</keyword>
<dbReference type="InterPro" id="IPR000835">
    <property type="entry name" value="HTH_MarR-typ"/>
</dbReference>
<dbReference type="EMBL" id="MDER01000047">
    <property type="protein sequence ID" value="ODP27710.1"/>
    <property type="molecule type" value="Genomic_DNA"/>
</dbReference>
<protein>
    <submittedName>
        <fullName evidence="5">Transcriptional regulator HosA</fullName>
    </submittedName>
</protein>
<dbReference type="GO" id="GO:0003700">
    <property type="term" value="F:DNA-binding transcription factor activity"/>
    <property type="evidence" value="ECO:0007669"/>
    <property type="project" value="InterPro"/>
</dbReference>
<evidence type="ECO:0000259" key="4">
    <source>
        <dbReference type="PROSITE" id="PS50995"/>
    </source>
</evidence>
<dbReference type="GO" id="GO:0003677">
    <property type="term" value="F:DNA binding"/>
    <property type="evidence" value="ECO:0007669"/>
    <property type="project" value="UniProtKB-KW"/>
</dbReference>
<proteinExistence type="predicted"/>
<dbReference type="RefSeq" id="WP_069328292.1">
    <property type="nucleotide sequence ID" value="NZ_MDER01000047.1"/>
</dbReference>
<dbReference type="PANTHER" id="PTHR42756:SF1">
    <property type="entry name" value="TRANSCRIPTIONAL REPRESSOR OF EMRAB OPERON"/>
    <property type="match status" value="1"/>
</dbReference>
<dbReference type="Gene3D" id="1.10.10.10">
    <property type="entry name" value="Winged helix-like DNA-binding domain superfamily/Winged helix DNA-binding domain"/>
    <property type="match status" value="1"/>
</dbReference>
<keyword evidence="1" id="KW-0805">Transcription regulation</keyword>
<dbReference type="SUPFAM" id="SSF46785">
    <property type="entry name" value="Winged helix' DNA-binding domain"/>
    <property type="match status" value="1"/>
</dbReference>
<dbReference type="PANTHER" id="PTHR42756">
    <property type="entry name" value="TRANSCRIPTIONAL REGULATOR, MARR"/>
    <property type="match status" value="1"/>
</dbReference>
<evidence type="ECO:0000256" key="3">
    <source>
        <dbReference type="ARBA" id="ARBA00023163"/>
    </source>
</evidence>
<evidence type="ECO:0000256" key="1">
    <source>
        <dbReference type="ARBA" id="ARBA00023015"/>
    </source>
</evidence>
<dbReference type="Proteomes" id="UP000094578">
    <property type="component" value="Unassembled WGS sequence"/>
</dbReference>
<dbReference type="SMART" id="SM00347">
    <property type="entry name" value="HTH_MARR"/>
    <property type="match status" value="1"/>
</dbReference>
<keyword evidence="6" id="KW-1185">Reference proteome</keyword>
<dbReference type="PROSITE" id="PS50995">
    <property type="entry name" value="HTH_MARR_2"/>
    <property type="match status" value="1"/>
</dbReference>
<name>A0A1E3L416_9BACL</name>
<reference evidence="5 6" key="1">
    <citation type="submission" date="2016-08" db="EMBL/GenBank/DDBJ databases">
        <title>Genome sequencing of Paenibacillus sp. TI45-13ar, isolated from Korean traditional nuruk.</title>
        <authorList>
            <person name="Kim S.-J."/>
        </authorList>
    </citation>
    <scope>NUCLEOTIDE SEQUENCE [LARGE SCALE GENOMIC DNA]</scope>
    <source>
        <strain evidence="5 6">TI45-13ar</strain>
    </source>
</reference>
<comment type="caution">
    <text evidence="5">The sequence shown here is derived from an EMBL/GenBank/DDBJ whole genome shotgun (WGS) entry which is preliminary data.</text>
</comment>
<feature type="domain" description="HTH marR-type" evidence="4">
    <location>
        <begin position="7"/>
        <end position="139"/>
    </location>
</feature>
<dbReference type="Pfam" id="PF12802">
    <property type="entry name" value="MarR_2"/>
    <property type="match status" value="1"/>
</dbReference>
<evidence type="ECO:0000313" key="5">
    <source>
        <dbReference type="EMBL" id="ODP27710.1"/>
    </source>
</evidence>
<dbReference type="InterPro" id="IPR036390">
    <property type="entry name" value="WH_DNA-bd_sf"/>
</dbReference>
<organism evidence="5 6">
    <name type="scientific">Paenibacillus nuruki</name>
    <dbReference type="NCBI Taxonomy" id="1886670"/>
    <lineage>
        <taxon>Bacteria</taxon>
        <taxon>Bacillati</taxon>
        <taxon>Bacillota</taxon>
        <taxon>Bacilli</taxon>
        <taxon>Bacillales</taxon>
        <taxon>Paenibacillaceae</taxon>
        <taxon>Paenibacillus</taxon>
    </lineage>
</organism>
<accession>A0A1E3L416</accession>
<dbReference type="AlphaFoldDB" id="A0A1E3L416"/>
<evidence type="ECO:0000313" key="6">
    <source>
        <dbReference type="Proteomes" id="UP000094578"/>
    </source>
</evidence>
<dbReference type="STRING" id="1886670.PTI45_02882"/>